<dbReference type="Pfam" id="PF01130">
    <property type="entry name" value="CD36"/>
    <property type="match status" value="1"/>
</dbReference>
<evidence type="ECO:0000256" key="3">
    <source>
        <dbReference type="ARBA" id="ARBA00022475"/>
    </source>
</evidence>
<dbReference type="PRINTS" id="PR01609">
    <property type="entry name" value="CD36FAMILY"/>
</dbReference>
<dbReference type="EMBL" id="JTDY01005621">
    <property type="protein sequence ID" value="KOB66820.1"/>
    <property type="molecule type" value="Genomic_DNA"/>
</dbReference>
<dbReference type="STRING" id="104452.A0A0L7KUM6"/>
<gene>
    <name evidence="9" type="ORF">OBRU01_14069</name>
</gene>
<keyword evidence="7" id="KW-0325">Glycoprotein</keyword>
<evidence type="ECO:0000256" key="8">
    <source>
        <dbReference type="SAM" id="Phobius"/>
    </source>
</evidence>
<protein>
    <submittedName>
        <fullName evidence="9">Scavenger receptor class B, member 1-like protein</fullName>
    </submittedName>
</protein>
<comment type="similarity">
    <text evidence="2">Belongs to the CD36 family.</text>
</comment>
<sequence length="542" mass="61726">MGFKITRKNKSDPPSVTKKKFIWIVVLGVTLLIIDVVLMMIDPVLLIAKYESRVDYGTYIHEALSEELHGVHLSAYLFNITNAERFHDGKDTKLKNELLEIDLAANVLRYSPKIRTKFLPEVSIARPKDINVTMPNIAMLVKIIVFFIQSLFPVALNERSCLLSRTWKSARSMASKVGSFSLIPRLGYNLLTARLKSKAIIQMPASDYLWGYDEPLIKLGNTLLPGWVNFDVLGVLDRLYDKKARFLYEVSANNVDKFAIKTVNQSHGLDSWGYKIPNKRTPCNTFIDAYEGIMYPTDLTSNQNIRLYRSILCRMLELDYHGTKESYGAEALEFRISNRTFTKNNATECLCSLPVVMSNAHFMHADPKLYERIEGMKPDEARHGSAFVIEPKIGMVLESRFSVQVNLYVGDVGFNSEASRFSNMIIPVAYFNIVQPRLEDKQIYNIKLIYVIAPAILLGIEVLILFTSLTLLSYSAKLVFCNWMSSNRKETAIHACTGTAPSGAHTEPWTFVVVQDKETKVAIRYIVEEEEELNYTMRMSRQ</sequence>
<accession>A0A0L7KUM6</accession>
<proteinExistence type="inferred from homology"/>
<dbReference type="AlphaFoldDB" id="A0A0L7KUM6"/>
<evidence type="ECO:0000313" key="10">
    <source>
        <dbReference type="Proteomes" id="UP000037510"/>
    </source>
</evidence>
<organism evidence="9 10">
    <name type="scientific">Operophtera brumata</name>
    <name type="common">Winter moth</name>
    <name type="synonym">Phalaena brumata</name>
    <dbReference type="NCBI Taxonomy" id="104452"/>
    <lineage>
        <taxon>Eukaryota</taxon>
        <taxon>Metazoa</taxon>
        <taxon>Ecdysozoa</taxon>
        <taxon>Arthropoda</taxon>
        <taxon>Hexapoda</taxon>
        <taxon>Insecta</taxon>
        <taxon>Pterygota</taxon>
        <taxon>Neoptera</taxon>
        <taxon>Endopterygota</taxon>
        <taxon>Lepidoptera</taxon>
        <taxon>Glossata</taxon>
        <taxon>Ditrysia</taxon>
        <taxon>Geometroidea</taxon>
        <taxon>Geometridae</taxon>
        <taxon>Larentiinae</taxon>
        <taxon>Operophtera</taxon>
    </lineage>
</organism>
<reference evidence="9 10" key="1">
    <citation type="journal article" date="2015" name="Genome Biol. Evol.">
        <title>The genome of winter moth (Operophtera brumata) provides a genomic perspective on sexual dimorphism and phenology.</title>
        <authorList>
            <person name="Derks M.F."/>
            <person name="Smit S."/>
            <person name="Salis L."/>
            <person name="Schijlen E."/>
            <person name="Bossers A."/>
            <person name="Mateman C."/>
            <person name="Pijl A.S."/>
            <person name="de Ridder D."/>
            <person name="Groenen M.A."/>
            <person name="Visser M.E."/>
            <person name="Megens H.J."/>
        </authorList>
    </citation>
    <scope>NUCLEOTIDE SEQUENCE [LARGE SCALE GENOMIC DNA]</scope>
    <source>
        <strain evidence="9">WM2013NL</strain>
        <tissue evidence="9">Head and thorax</tissue>
    </source>
</reference>
<dbReference type="Proteomes" id="UP000037510">
    <property type="component" value="Unassembled WGS sequence"/>
</dbReference>
<evidence type="ECO:0000256" key="2">
    <source>
        <dbReference type="ARBA" id="ARBA00010532"/>
    </source>
</evidence>
<feature type="transmembrane region" description="Helical" evidence="8">
    <location>
        <begin position="448"/>
        <end position="474"/>
    </location>
</feature>
<keyword evidence="3" id="KW-1003">Cell membrane</keyword>
<evidence type="ECO:0000256" key="5">
    <source>
        <dbReference type="ARBA" id="ARBA00022989"/>
    </source>
</evidence>
<dbReference type="Gene3D" id="3.40.109.10">
    <property type="entry name" value="NADH Oxidase"/>
    <property type="match status" value="1"/>
</dbReference>
<keyword evidence="9" id="KW-0675">Receptor</keyword>
<dbReference type="GO" id="GO:0005737">
    <property type="term" value="C:cytoplasm"/>
    <property type="evidence" value="ECO:0007669"/>
    <property type="project" value="TreeGrafter"/>
</dbReference>
<evidence type="ECO:0000256" key="1">
    <source>
        <dbReference type="ARBA" id="ARBA00004236"/>
    </source>
</evidence>
<evidence type="ECO:0000256" key="4">
    <source>
        <dbReference type="ARBA" id="ARBA00022692"/>
    </source>
</evidence>
<evidence type="ECO:0000313" key="9">
    <source>
        <dbReference type="EMBL" id="KOB66820.1"/>
    </source>
</evidence>
<keyword evidence="6 8" id="KW-0472">Membrane</keyword>
<comment type="caution">
    <text evidence="9">The sequence shown here is derived from an EMBL/GenBank/DDBJ whole genome shotgun (WGS) entry which is preliminary data.</text>
</comment>
<keyword evidence="4 8" id="KW-0812">Transmembrane</keyword>
<keyword evidence="10" id="KW-1185">Reference proteome</keyword>
<evidence type="ECO:0000256" key="7">
    <source>
        <dbReference type="ARBA" id="ARBA00023180"/>
    </source>
</evidence>
<dbReference type="GO" id="GO:0005886">
    <property type="term" value="C:plasma membrane"/>
    <property type="evidence" value="ECO:0007669"/>
    <property type="project" value="UniProtKB-SubCell"/>
</dbReference>
<dbReference type="PANTHER" id="PTHR11923">
    <property type="entry name" value="SCAVENGER RECEPTOR CLASS B TYPE-1 SR-B1"/>
    <property type="match status" value="1"/>
</dbReference>
<dbReference type="InterPro" id="IPR002159">
    <property type="entry name" value="CD36_fam"/>
</dbReference>
<feature type="transmembrane region" description="Helical" evidence="8">
    <location>
        <begin position="21"/>
        <end position="41"/>
    </location>
</feature>
<dbReference type="GO" id="GO:0005044">
    <property type="term" value="F:scavenger receptor activity"/>
    <property type="evidence" value="ECO:0007669"/>
    <property type="project" value="TreeGrafter"/>
</dbReference>
<name>A0A0L7KUM6_OPEBR</name>
<dbReference type="InterPro" id="IPR000415">
    <property type="entry name" value="Nitroreductase-like"/>
</dbReference>
<dbReference type="PANTHER" id="PTHR11923:SF104">
    <property type="entry name" value="FI07620P"/>
    <property type="match status" value="1"/>
</dbReference>
<keyword evidence="5 8" id="KW-1133">Transmembrane helix</keyword>
<evidence type="ECO:0000256" key="6">
    <source>
        <dbReference type="ARBA" id="ARBA00023136"/>
    </source>
</evidence>
<dbReference type="GO" id="GO:0016491">
    <property type="term" value="F:oxidoreductase activity"/>
    <property type="evidence" value="ECO:0007669"/>
    <property type="project" value="InterPro"/>
</dbReference>
<dbReference type="SUPFAM" id="SSF55469">
    <property type="entry name" value="FMN-dependent nitroreductase-like"/>
    <property type="match status" value="1"/>
</dbReference>
<comment type="subcellular location">
    <subcellularLocation>
        <location evidence="1">Cell membrane</location>
    </subcellularLocation>
</comment>